<feature type="transmembrane region" description="Helical" evidence="8">
    <location>
        <begin position="148"/>
        <end position="166"/>
    </location>
</feature>
<evidence type="ECO:0000313" key="9">
    <source>
        <dbReference type="EMBL" id="PIP53155.1"/>
    </source>
</evidence>
<keyword evidence="4" id="KW-0808">Transferase</keyword>
<comment type="subcellular location">
    <subcellularLocation>
        <location evidence="1">Cell membrane</location>
        <topology evidence="1">Multi-pass membrane protein</topology>
    </subcellularLocation>
</comment>
<dbReference type="Proteomes" id="UP000229459">
    <property type="component" value="Unassembled WGS sequence"/>
</dbReference>
<feature type="transmembrane region" description="Helical" evidence="8">
    <location>
        <begin position="186"/>
        <end position="205"/>
    </location>
</feature>
<dbReference type="GO" id="GO:0016763">
    <property type="term" value="F:pentosyltransferase activity"/>
    <property type="evidence" value="ECO:0007669"/>
    <property type="project" value="TreeGrafter"/>
</dbReference>
<dbReference type="PANTHER" id="PTHR33908">
    <property type="entry name" value="MANNOSYLTRANSFERASE YKCB-RELATED"/>
    <property type="match status" value="1"/>
</dbReference>
<dbReference type="EMBL" id="PCSR01000059">
    <property type="protein sequence ID" value="PIP53155.1"/>
    <property type="molecule type" value="Genomic_DNA"/>
</dbReference>
<dbReference type="GO" id="GO:0009103">
    <property type="term" value="P:lipopolysaccharide biosynthetic process"/>
    <property type="evidence" value="ECO:0007669"/>
    <property type="project" value="UniProtKB-ARBA"/>
</dbReference>
<evidence type="ECO:0000256" key="4">
    <source>
        <dbReference type="ARBA" id="ARBA00022679"/>
    </source>
</evidence>
<evidence type="ECO:0000313" key="10">
    <source>
        <dbReference type="Proteomes" id="UP000229459"/>
    </source>
</evidence>
<keyword evidence="5 8" id="KW-0812">Transmembrane</keyword>
<accession>A0A2H0B672</accession>
<dbReference type="AlphaFoldDB" id="A0A2H0B672"/>
<keyword evidence="7 8" id="KW-0472">Membrane</keyword>
<name>A0A2H0B672_9BACT</name>
<organism evidence="9 10">
    <name type="scientific">Candidatus Beckwithbacteria bacterium CG23_combo_of_CG06-09_8_20_14_all_34_8</name>
    <dbReference type="NCBI Taxonomy" id="1974497"/>
    <lineage>
        <taxon>Bacteria</taxon>
        <taxon>Candidatus Beckwithiibacteriota</taxon>
    </lineage>
</organism>
<feature type="transmembrane region" description="Helical" evidence="8">
    <location>
        <begin position="69"/>
        <end position="86"/>
    </location>
</feature>
<keyword evidence="2" id="KW-1003">Cell membrane</keyword>
<keyword evidence="6 8" id="KW-1133">Transmembrane helix</keyword>
<gene>
    <name evidence="9" type="ORF">COX08_02525</name>
</gene>
<feature type="transmembrane region" description="Helical" evidence="8">
    <location>
        <begin position="217"/>
        <end position="237"/>
    </location>
</feature>
<evidence type="ECO:0000256" key="1">
    <source>
        <dbReference type="ARBA" id="ARBA00004651"/>
    </source>
</evidence>
<evidence type="ECO:0000256" key="6">
    <source>
        <dbReference type="ARBA" id="ARBA00022989"/>
    </source>
</evidence>
<feature type="transmembrane region" description="Helical" evidence="8">
    <location>
        <begin position="327"/>
        <end position="344"/>
    </location>
</feature>
<evidence type="ECO:0000256" key="8">
    <source>
        <dbReference type="SAM" id="Phobius"/>
    </source>
</evidence>
<protein>
    <recommendedName>
        <fullName evidence="11">Glycosyltransferase RgtA/B/C/D-like domain-containing protein</fullName>
    </recommendedName>
</protein>
<keyword evidence="3" id="KW-0328">Glycosyltransferase</keyword>
<dbReference type="InterPro" id="IPR050297">
    <property type="entry name" value="LipidA_mod_glycosyltrf_83"/>
</dbReference>
<evidence type="ECO:0000256" key="7">
    <source>
        <dbReference type="ARBA" id="ARBA00023136"/>
    </source>
</evidence>
<evidence type="ECO:0008006" key="11">
    <source>
        <dbReference type="Google" id="ProtNLM"/>
    </source>
</evidence>
<dbReference type="PANTHER" id="PTHR33908:SF3">
    <property type="entry name" value="UNDECAPRENYL PHOSPHATE-ALPHA-4-AMINO-4-DEOXY-L-ARABINOSE ARABINOSYL TRANSFERASE"/>
    <property type="match status" value="1"/>
</dbReference>
<proteinExistence type="predicted"/>
<evidence type="ECO:0000256" key="3">
    <source>
        <dbReference type="ARBA" id="ARBA00022676"/>
    </source>
</evidence>
<feature type="transmembrane region" description="Helical" evidence="8">
    <location>
        <begin position="380"/>
        <end position="397"/>
    </location>
</feature>
<dbReference type="GO" id="GO:0005886">
    <property type="term" value="C:plasma membrane"/>
    <property type="evidence" value="ECO:0007669"/>
    <property type="project" value="UniProtKB-SubCell"/>
</dbReference>
<evidence type="ECO:0000256" key="5">
    <source>
        <dbReference type="ARBA" id="ARBA00022692"/>
    </source>
</evidence>
<feature type="transmembrane region" description="Helical" evidence="8">
    <location>
        <begin position="356"/>
        <end position="373"/>
    </location>
</feature>
<dbReference type="GO" id="GO:0010041">
    <property type="term" value="P:response to iron(III) ion"/>
    <property type="evidence" value="ECO:0007669"/>
    <property type="project" value="TreeGrafter"/>
</dbReference>
<sequence>MKYKIIFLTILIAAIFLRTYKLDTIPPSLNWDEAAIAWNGFSIGKTHLDEYGTKFPLVFRSFGDFKAPGLIYVLAILTRIFGLSIWTIRLPVALAGIATVVLSYLLAIEISKNLKLSKSNKKYFPILAMGLMSFNYWNIFFSRGAFEAMLALSLTMLGVWLFLISVKKTYLLPISYLSFLGAMYSYHSPKIFIPLFGLVLLILYTKDILKNLTKVKYSIILLLTGLGLALYCTIPLLKVSFIEKGSGRLDTSIFYDDKNQAKPINFSIALNFTNNYLFHLDPGFLLFGGNLENYRTELKNTGKITIIEYIFLIIGIIYLIKVKNKIAKLLLFWLLIGVIPAAIGKEVPHAIRSLNMLPAIIFISSLGFIYVWPKIAKQKLLLGLIVAVYILQFSFFIKDYFVQFPVYAASDWQYGMEEVTKIAHQYENQVDKIIITTHYSQPHVLTYVYQKKNPIDVIYGLMGQKYQFREINWEGDQFCKSCLLIGTEQEIPQEFPGDIANLISETKFPDGSVAFRIIKTKNENN</sequence>
<feature type="transmembrane region" description="Helical" evidence="8">
    <location>
        <begin position="301"/>
        <end position="320"/>
    </location>
</feature>
<feature type="transmembrane region" description="Helical" evidence="8">
    <location>
        <begin position="123"/>
        <end position="141"/>
    </location>
</feature>
<evidence type="ECO:0000256" key="2">
    <source>
        <dbReference type="ARBA" id="ARBA00022475"/>
    </source>
</evidence>
<comment type="caution">
    <text evidence="9">The sequence shown here is derived from an EMBL/GenBank/DDBJ whole genome shotgun (WGS) entry which is preliminary data.</text>
</comment>
<feature type="transmembrane region" description="Helical" evidence="8">
    <location>
        <begin position="93"/>
        <end position="111"/>
    </location>
</feature>
<reference evidence="9 10" key="1">
    <citation type="submission" date="2017-09" db="EMBL/GenBank/DDBJ databases">
        <title>Depth-based differentiation of microbial function through sediment-hosted aquifers and enrichment of novel symbionts in the deep terrestrial subsurface.</title>
        <authorList>
            <person name="Probst A.J."/>
            <person name="Ladd B."/>
            <person name="Jarett J.K."/>
            <person name="Geller-Mcgrath D.E."/>
            <person name="Sieber C.M."/>
            <person name="Emerson J.B."/>
            <person name="Anantharaman K."/>
            <person name="Thomas B.C."/>
            <person name="Malmstrom R."/>
            <person name="Stieglmeier M."/>
            <person name="Klingl A."/>
            <person name="Woyke T."/>
            <person name="Ryan C.M."/>
            <person name="Banfield J.F."/>
        </authorList>
    </citation>
    <scope>NUCLEOTIDE SEQUENCE [LARGE SCALE GENOMIC DNA]</scope>
    <source>
        <strain evidence="9">CG23_combo_of_CG06-09_8_20_14_all_34_8</strain>
    </source>
</reference>